<feature type="compositionally biased region" description="Polar residues" evidence="1">
    <location>
        <begin position="47"/>
        <end position="64"/>
    </location>
</feature>
<dbReference type="EMBL" id="JBBWUH010000015">
    <property type="protein sequence ID" value="KAK8152108.1"/>
    <property type="molecule type" value="Genomic_DNA"/>
</dbReference>
<protein>
    <submittedName>
        <fullName evidence="2">Uncharacterized protein</fullName>
    </submittedName>
</protein>
<name>A0ABR1XFL0_9PEZI</name>
<sequence length="215" mass="23022">MELDEGWISGGVSAQGAHRPVSTAAARHSSSNQNQSGNLNAPAALSTPANQTQSSGWNAPTVQRPQPPPIFQVQRPMGIYSSRIRSPAWSSIRTTEERGTRPSGSGRARSKRANNPEMTARVQLRHSNGSQLDWNGTGQTAFLVFRVVCVVHIANAACATAKTLQIVVRESVFHWGGERKEIGLVGKDDGVMVSSSESDGFNKDEFDAALSGPRA</sequence>
<feature type="region of interest" description="Disordered" evidence="1">
    <location>
        <begin position="1"/>
        <end position="73"/>
    </location>
</feature>
<feature type="region of interest" description="Disordered" evidence="1">
    <location>
        <begin position="90"/>
        <end position="117"/>
    </location>
</feature>
<keyword evidence="3" id="KW-1185">Reference proteome</keyword>
<evidence type="ECO:0000313" key="2">
    <source>
        <dbReference type="EMBL" id="KAK8152108.1"/>
    </source>
</evidence>
<organism evidence="2 3">
    <name type="scientific">Phyllosticta citrichinensis</name>
    <dbReference type="NCBI Taxonomy" id="1130410"/>
    <lineage>
        <taxon>Eukaryota</taxon>
        <taxon>Fungi</taxon>
        <taxon>Dikarya</taxon>
        <taxon>Ascomycota</taxon>
        <taxon>Pezizomycotina</taxon>
        <taxon>Dothideomycetes</taxon>
        <taxon>Dothideomycetes incertae sedis</taxon>
        <taxon>Botryosphaeriales</taxon>
        <taxon>Phyllostictaceae</taxon>
        <taxon>Phyllosticta</taxon>
    </lineage>
</organism>
<reference evidence="2 3" key="1">
    <citation type="journal article" date="2022" name="G3 (Bethesda)">
        <title>Enemy or ally: a genomic approach to elucidate the lifestyle of Phyllosticta citrichinaensis.</title>
        <authorList>
            <person name="Buijs V.A."/>
            <person name="Groenewald J.Z."/>
            <person name="Haridas S."/>
            <person name="LaButti K.M."/>
            <person name="Lipzen A."/>
            <person name="Martin F.M."/>
            <person name="Barry K."/>
            <person name="Grigoriev I.V."/>
            <person name="Crous P.W."/>
            <person name="Seidl M.F."/>
        </authorList>
    </citation>
    <scope>NUCLEOTIDE SEQUENCE [LARGE SCALE GENOMIC DNA]</scope>
    <source>
        <strain evidence="2 3">CBS 129764</strain>
    </source>
</reference>
<feature type="compositionally biased region" description="Low complexity" evidence="1">
    <location>
        <begin position="29"/>
        <end position="40"/>
    </location>
</feature>
<gene>
    <name evidence="2" type="ORF">IWX90DRAFT_419241</name>
</gene>
<comment type="caution">
    <text evidence="2">The sequence shown here is derived from an EMBL/GenBank/DDBJ whole genome shotgun (WGS) entry which is preliminary data.</text>
</comment>
<feature type="region of interest" description="Disordered" evidence="1">
    <location>
        <begin position="193"/>
        <end position="215"/>
    </location>
</feature>
<dbReference type="Proteomes" id="UP001456524">
    <property type="component" value="Unassembled WGS sequence"/>
</dbReference>
<proteinExistence type="predicted"/>
<evidence type="ECO:0000256" key="1">
    <source>
        <dbReference type="SAM" id="MobiDB-lite"/>
    </source>
</evidence>
<evidence type="ECO:0000313" key="3">
    <source>
        <dbReference type="Proteomes" id="UP001456524"/>
    </source>
</evidence>
<accession>A0ABR1XFL0</accession>